<organism evidence="2 3">
    <name type="scientific">Timema podura</name>
    <name type="common">Walking stick</name>
    <dbReference type="NCBI Taxonomy" id="61482"/>
    <lineage>
        <taxon>Eukaryota</taxon>
        <taxon>Metazoa</taxon>
        <taxon>Ecdysozoa</taxon>
        <taxon>Arthropoda</taxon>
        <taxon>Hexapoda</taxon>
        <taxon>Insecta</taxon>
        <taxon>Pterygota</taxon>
        <taxon>Neoptera</taxon>
        <taxon>Polyneoptera</taxon>
        <taxon>Phasmatodea</taxon>
        <taxon>Timematodea</taxon>
        <taxon>Timematoidea</taxon>
        <taxon>Timematidae</taxon>
        <taxon>Timema</taxon>
    </lineage>
</organism>
<dbReference type="InterPro" id="IPR029021">
    <property type="entry name" value="Prot-tyrosine_phosphatase-like"/>
</dbReference>
<comment type="caution">
    <text evidence="2">The sequence shown here is derived from an EMBL/GenBank/DDBJ whole genome shotgun (WGS) entry which is preliminary data.</text>
</comment>
<protein>
    <recommendedName>
        <fullName evidence="1">Tyrosine-protein phosphatase domain-containing protein</fullName>
    </recommendedName>
</protein>
<keyword evidence="3" id="KW-1185">Reference proteome</keyword>
<evidence type="ECO:0000313" key="2">
    <source>
        <dbReference type="EMBL" id="CAG2061609.1"/>
    </source>
</evidence>
<dbReference type="InterPro" id="IPR050348">
    <property type="entry name" value="Protein-Tyr_Phosphatase"/>
</dbReference>
<sequence length="178" mass="20693">MELMEEEDAFDVFGYFKKLRQSRKGLIENLDQYKFVYDTLEEFVSCGNSWFPVKELSARLKQKSIKNPLTKINEYQHEYQLICKQTPRFTIGDCAGGHRADNREKNRDVLIVPLVARYRPTCTQRGSKHSTTLILSPKHTDLDIPPARKVHWSHRARLSTGCELYKRYAILSGIDVQA</sequence>
<dbReference type="EMBL" id="CAJPIN010016565">
    <property type="protein sequence ID" value="CAG2061609.1"/>
    <property type="molecule type" value="Genomic_DNA"/>
</dbReference>
<dbReference type="Pfam" id="PF00102">
    <property type="entry name" value="Y_phosphatase"/>
    <property type="match status" value="1"/>
</dbReference>
<dbReference type="Proteomes" id="UP001153148">
    <property type="component" value="Unassembled WGS sequence"/>
</dbReference>
<dbReference type="InterPro" id="IPR000242">
    <property type="entry name" value="PTP_cat"/>
</dbReference>
<dbReference type="PANTHER" id="PTHR19134">
    <property type="entry name" value="RECEPTOR-TYPE TYROSINE-PROTEIN PHOSPHATASE"/>
    <property type="match status" value="1"/>
</dbReference>
<evidence type="ECO:0000313" key="3">
    <source>
        <dbReference type="Proteomes" id="UP001153148"/>
    </source>
</evidence>
<gene>
    <name evidence="2" type="ORF">TPAB3V08_LOCUS8563</name>
</gene>
<reference evidence="2" key="1">
    <citation type="submission" date="2021-03" db="EMBL/GenBank/DDBJ databases">
        <authorList>
            <person name="Tran Van P."/>
        </authorList>
    </citation>
    <scope>NUCLEOTIDE SEQUENCE</scope>
</reference>
<accession>A0ABN7P670</accession>
<dbReference type="SUPFAM" id="SSF52799">
    <property type="entry name" value="(Phosphotyrosine protein) phosphatases II"/>
    <property type="match status" value="1"/>
</dbReference>
<proteinExistence type="predicted"/>
<name>A0ABN7P670_TIMPD</name>
<dbReference type="Gene3D" id="3.90.190.10">
    <property type="entry name" value="Protein tyrosine phosphatase superfamily"/>
    <property type="match status" value="1"/>
</dbReference>
<dbReference type="PANTHER" id="PTHR19134:SF561">
    <property type="entry name" value="PROTEIN TYROSINE PHOSPHATASE 36E, ISOFORM A"/>
    <property type="match status" value="1"/>
</dbReference>
<feature type="domain" description="Tyrosine-protein phosphatase" evidence="1">
    <location>
        <begin position="2"/>
        <end position="40"/>
    </location>
</feature>
<evidence type="ECO:0000259" key="1">
    <source>
        <dbReference type="Pfam" id="PF00102"/>
    </source>
</evidence>
<feature type="non-terminal residue" evidence="2">
    <location>
        <position position="178"/>
    </location>
</feature>